<keyword evidence="2 3" id="KW-0732">Signal</keyword>
<dbReference type="InterPro" id="IPR028081">
    <property type="entry name" value="Leu-bd"/>
</dbReference>
<protein>
    <recommendedName>
        <fullName evidence="4">Leucine-binding protein domain-containing protein</fullName>
    </recommendedName>
</protein>
<evidence type="ECO:0000313" key="6">
    <source>
        <dbReference type="Proteomes" id="UP000002484"/>
    </source>
</evidence>
<keyword evidence="6" id="KW-1185">Reference proteome</keyword>
<dbReference type="HOGENOM" id="CLU_054023_0_0_11"/>
<feature type="signal peptide" evidence="3">
    <location>
        <begin position="1"/>
        <end position="26"/>
    </location>
</feature>
<proteinExistence type="inferred from homology"/>
<reference evidence="5 6" key="1">
    <citation type="submission" date="2010-10" db="EMBL/GenBank/DDBJ databases">
        <title>Complete sequence of Frankia sp. EuI1c.</title>
        <authorList>
            <consortium name="US DOE Joint Genome Institute"/>
            <person name="Lucas S."/>
            <person name="Copeland A."/>
            <person name="Lapidus A."/>
            <person name="Cheng J.-F."/>
            <person name="Bruce D."/>
            <person name="Goodwin L."/>
            <person name="Pitluck S."/>
            <person name="Chertkov O."/>
            <person name="Detter J.C."/>
            <person name="Han C."/>
            <person name="Tapia R."/>
            <person name="Land M."/>
            <person name="Hauser L."/>
            <person name="Jeffries C."/>
            <person name="Kyrpides N."/>
            <person name="Ivanova N."/>
            <person name="Mikhailova N."/>
            <person name="Beauchemin N."/>
            <person name="Sen A."/>
            <person name="Sur S.A."/>
            <person name="Gtari M."/>
            <person name="Wall L."/>
            <person name="Tisa L."/>
            <person name="Woyke T."/>
        </authorList>
    </citation>
    <scope>NUCLEOTIDE SEQUENCE [LARGE SCALE GENOMIC DNA]</scope>
    <source>
        <strain evidence="6">DSM 45817 / CECT 9037 / EuI1c</strain>
    </source>
</reference>
<organism evidence="5 6">
    <name type="scientific">Pseudofrankia inefficax (strain DSM 45817 / CECT 9037 / DDB 130130 / EuI1c)</name>
    <name type="common">Frankia inefficax</name>
    <dbReference type="NCBI Taxonomy" id="298654"/>
    <lineage>
        <taxon>Bacteria</taxon>
        <taxon>Bacillati</taxon>
        <taxon>Actinomycetota</taxon>
        <taxon>Actinomycetes</taxon>
        <taxon>Frankiales</taxon>
        <taxon>Frankiaceae</taxon>
        <taxon>Pseudofrankia</taxon>
    </lineage>
</organism>
<evidence type="ECO:0000256" key="2">
    <source>
        <dbReference type="ARBA" id="ARBA00022729"/>
    </source>
</evidence>
<dbReference type="eggNOG" id="COG0683">
    <property type="taxonomic scope" value="Bacteria"/>
</dbReference>
<sequence length="417" mass="42078" precursor="true">MRNTARKRSRAVGGAGSAVMLCVALAGCGAGGSAATASTCRSPGVQGGSIRVGVAYSDTGAVSSTFTAARGGFEARIALANQEGGVDGRRIDVVWADDADTTSGNLAAAQDLVGRQGAFALGQLSIAASGSAAYLAGLGVPVVGFATEKAWDDYANMFSTAYDGAETGGTSTDGKFVAARGGTKAAIVMDAGSAASLSYSGAITASLHAAGVATVATIPFTGGLTSPQRTAATIAASHADVLIAQLDSESFRQIVAASREAGVKFKVALSSAIYDRRLLARSGGDLAGTTASVTHISFESTSPALTRFRDAVVRFAPEVDNPDQTVVVGGYGVADMLVTGLKEAGACPTRAAFIANLRNTRHYDASGLIPGGVDFSTNRGRPALCLTFMTVNPQGTAFQLQPAPNGGEQWCGTRLEG</sequence>
<dbReference type="EMBL" id="CP002299">
    <property type="protein sequence ID" value="ADP82209.1"/>
    <property type="molecule type" value="Genomic_DNA"/>
</dbReference>
<dbReference type="Gene3D" id="3.40.50.2300">
    <property type="match status" value="2"/>
</dbReference>
<dbReference type="RefSeq" id="WP_013425327.1">
    <property type="nucleotide sequence ID" value="NC_014666.1"/>
</dbReference>
<dbReference type="InterPro" id="IPR028082">
    <property type="entry name" value="Peripla_BP_I"/>
</dbReference>
<gene>
    <name evidence="5" type="ordered locus">FraEuI1c_4210</name>
</gene>
<dbReference type="SUPFAM" id="SSF53822">
    <property type="entry name" value="Periplasmic binding protein-like I"/>
    <property type="match status" value="1"/>
</dbReference>
<dbReference type="AlphaFoldDB" id="E3JAL7"/>
<evidence type="ECO:0000259" key="4">
    <source>
        <dbReference type="Pfam" id="PF13458"/>
    </source>
</evidence>
<dbReference type="OrthoDB" id="26870at2"/>
<feature type="chain" id="PRO_5039198289" description="Leucine-binding protein domain-containing protein" evidence="3">
    <location>
        <begin position="27"/>
        <end position="417"/>
    </location>
</feature>
<feature type="domain" description="Leucine-binding protein" evidence="4">
    <location>
        <begin position="49"/>
        <end position="395"/>
    </location>
</feature>
<dbReference type="KEGG" id="fri:FraEuI1c_4210"/>
<dbReference type="Pfam" id="PF13458">
    <property type="entry name" value="Peripla_BP_6"/>
    <property type="match status" value="1"/>
</dbReference>
<name>E3JAL7_PSEI1</name>
<dbReference type="CDD" id="cd06341">
    <property type="entry name" value="PBP1_ABC_ligand_binding-like"/>
    <property type="match status" value="1"/>
</dbReference>
<evidence type="ECO:0000313" key="5">
    <source>
        <dbReference type="EMBL" id="ADP82209.1"/>
    </source>
</evidence>
<dbReference type="PROSITE" id="PS51257">
    <property type="entry name" value="PROKAR_LIPOPROTEIN"/>
    <property type="match status" value="1"/>
</dbReference>
<dbReference type="InParanoid" id="E3JAL7"/>
<dbReference type="Proteomes" id="UP000002484">
    <property type="component" value="Chromosome"/>
</dbReference>
<evidence type="ECO:0000256" key="3">
    <source>
        <dbReference type="SAM" id="SignalP"/>
    </source>
</evidence>
<accession>E3JAL7</accession>
<dbReference type="PANTHER" id="PTHR47235">
    <property type="entry name" value="BLR6548 PROTEIN"/>
    <property type="match status" value="1"/>
</dbReference>
<comment type="similarity">
    <text evidence="1">Belongs to the leucine-binding protein family.</text>
</comment>
<evidence type="ECO:0000256" key="1">
    <source>
        <dbReference type="ARBA" id="ARBA00010062"/>
    </source>
</evidence>
<dbReference type="STRING" id="298654.FraEuI1c_4210"/>
<dbReference type="PANTHER" id="PTHR47235:SF1">
    <property type="entry name" value="BLR6548 PROTEIN"/>
    <property type="match status" value="1"/>
</dbReference>